<proteinExistence type="predicted"/>
<accession>A0AAE9I3S0</accession>
<sequence>MTKTSRPKPENPSRIWLDRETAAFGQSLPAGTRVLDAGSGDQRYRSNFAHCLYESADFEKVDKIYGDSTYTCDLAAIPVEDGRFDAVVFSQVMEHLPEPGQVLAELFRVMKPGARLFYSGPLWYEEHEVPYDYYRYTQYGLRHLFTKHGFDMTELRWMDGYMATVTHQLRRMLAYLPKTAEELGNTPNAIALMHELEKFRPVAWEVVHLASQSDIEARYTDRGFPVNYMAIVTKPATA</sequence>
<dbReference type="EMBL" id="CP097330">
    <property type="protein sequence ID" value="URF03396.1"/>
    <property type="molecule type" value="Genomic_DNA"/>
</dbReference>
<dbReference type="InterPro" id="IPR013216">
    <property type="entry name" value="Methyltransf_11"/>
</dbReference>
<evidence type="ECO:0000259" key="1">
    <source>
        <dbReference type="Pfam" id="PF08241"/>
    </source>
</evidence>
<dbReference type="SUPFAM" id="SSF53335">
    <property type="entry name" value="S-adenosyl-L-methionine-dependent methyltransferases"/>
    <property type="match status" value="1"/>
</dbReference>
<evidence type="ECO:0000313" key="3">
    <source>
        <dbReference type="Proteomes" id="UP001056132"/>
    </source>
</evidence>
<reference evidence="2" key="2">
    <citation type="submission" date="2022-05" db="EMBL/GenBank/DDBJ databases">
        <authorList>
            <person name="Kunte H.-J."/>
        </authorList>
    </citation>
    <scope>NUCLEOTIDE SEQUENCE</scope>
    <source>
        <strain evidence="2">G5</strain>
    </source>
</reference>
<gene>
    <name evidence="2" type="ORF">M5D45_12765</name>
</gene>
<dbReference type="CDD" id="cd02440">
    <property type="entry name" value="AdoMet_MTases"/>
    <property type="match status" value="1"/>
</dbReference>
<feature type="domain" description="Methyltransferase type 11" evidence="1">
    <location>
        <begin position="69"/>
        <end position="117"/>
    </location>
</feature>
<organism evidence="2 3">
    <name type="scientific">Cupriavidus campinensis</name>
    <dbReference type="NCBI Taxonomy" id="151783"/>
    <lineage>
        <taxon>Bacteria</taxon>
        <taxon>Pseudomonadati</taxon>
        <taxon>Pseudomonadota</taxon>
        <taxon>Betaproteobacteria</taxon>
        <taxon>Burkholderiales</taxon>
        <taxon>Burkholderiaceae</taxon>
        <taxon>Cupriavidus</taxon>
    </lineage>
</organism>
<keyword evidence="2" id="KW-0489">Methyltransferase</keyword>
<dbReference type="AlphaFoldDB" id="A0AAE9I3S0"/>
<dbReference type="KEGG" id="ccam:M5D45_12765"/>
<protein>
    <submittedName>
        <fullName evidence="2">Methyltransferase domain-containing protein</fullName>
    </submittedName>
</protein>
<dbReference type="RefSeq" id="WP_250024724.1">
    <property type="nucleotide sequence ID" value="NZ_CP097330.1"/>
</dbReference>
<evidence type="ECO:0000313" key="2">
    <source>
        <dbReference type="EMBL" id="URF03396.1"/>
    </source>
</evidence>
<reference evidence="2" key="1">
    <citation type="journal article" date="2022" name="Microbiol. Resour. Announc.">
        <title>Genome Sequence of Cupriavidus campinensis Strain G5, a Member of a Bacterial Consortium Capable of Polyethylene Degradation.</title>
        <authorList>
            <person name="Schneider B."/>
            <person name="Pfeiffer F."/>
            <person name="Dyall-Smith M."/>
            <person name="Kunte H.J."/>
        </authorList>
    </citation>
    <scope>NUCLEOTIDE SEQUENCE</scope>
    <source>
        <strain evidence="2">G5</strain>
    </source>
</reference>
<dbReference type="Pfam" id="PF08241">
    <property type="entry name" value="Methyltransf_11"/>
    <property type="match status" value="1"/>
</dbReference>
<dbReference type="InterPro" id="IPR029063">
    <property type="entry name" value="SAM-dependent_MTases_sf"/>
</dbReference>
<dbReference type="Gene3D" id="3.40.50.150">
    <property type="entry name" value="Vaccinia Virus protein VP39"/>
    <property type="match status" value="1"/>
</dbReference>
<keyword evidence="2" id="KW-0808">Transferase</keyword>
<dbReference type="Proteomes" id="UP001056132">
    <property type="component" value="Chromosome 1"/>
</dbReference>
<dbReference type="GO" id="GO:0032259">
    <property type="term" value="P:methylation"/>
    <property type="evidence" value="ECO:0007669"/>
    <property type="project" value="UniProtKB-KW"/>
</dbReference>
<name>A0AAE9I3S0_9BURK</name>
<dbReference type="GO" id="GO:0008757">
    <property type="term" value="F:S-adenosylmethionine-dependent methyltransferase activity"/>
    <property type="evidence" value="ECO:0007669"/>
    <property type="project" value="InterPro"/>
</dbReference>